<evidence type="ECO:0008006" key="8">
    <source>
        <dbReference type="Google" id="ProtNLM"/>
    </source>
</evidence>
<keyword evidence="5" id="KW-0539">Nucleus</keyword>
<keyword evidence="3" id="KW-0175">Coiled coil</keyword>
<organism evidence="7">
    <name type="scientific">Cucumis melo</name>
    <name type="common">Muskmelon</name>
    <dbReference type="NCBI Taxonomy" id="3656"/>
    <lineage>
        <taxon>Eukaryota</taxon>
        <taxon>Viridiplantae</taxon>
        <taxon>Streptophyta</taxon>
        <taxon>Embryophyta</taxon>
        <taxon>Tracheophyta</taxon>
        <taxon>Spermatophyta</taxon>
        <taxon>Magnoliopsida</taxon>
        <taxon>eudicotyledons</taxon>
        <taxon>Gunneridae</taxon>
        <taxon>Pentapetalae</taxon>
        <taxon>rosids</taxon>
        <taxon>fabids</taxon>
        <taxon>Cucurbitales</taxon>
        <taxon>Cucurbitaceae</taxon>
        <taxon>Benincaseae</taxon>
        <taxon>Cucumis</taxon>
    </lineage>
</organism>
<feature type="compositionally biased region" description="Acidic residues" evidence="6">
    <location>
        <begin position="200"/>
        <end position="213"/>
    </location>
</feature>
<protein>
    <recommendedName>
        <fullName evidence="8">Guanine nucleotide-binding protein-like NSN1</fullName>
    </recommendedName>
</protein>
<dbReference type="Gene3D" id="1.10.1580.10">
    <property type="match status" value="1"/>
</dbReference>
<evidence type="ECO:0000256" key="6">
    <source>
        <dbReference type="SAM" id="MobiDB-lite"/>
    </source>
</evidence>
<dbReference type="InterPro" id="IPR023179">
    <property type="entry name" value="GTP-bd_ortho_bundle_sf"/>
</dbReference>
<sequence>MQEVHLDKNVKLLDCPGVVMLRTKENEPSIALRNCKRIEKLEDPIAPVKEILKLCPSKTLVTLYKLSSFDTVDDFLQKVAVIRGKLKKGGIVDVEAAARIVLHDWNEGKIPYYTMPPVRNQEPSEARIVSELGKEFDIDAVYSGESSFIGSLKSVDDFNPVEVPPSCPPNFDESMQEQENENAQSSTQDDEILENKMNNSEDESMEQEEDGNGEGEGKGKGQDATSRQNEKLYSAEGILNTKMRRAEKKQRKKVNKSSVSTDAMEDDDYDFKTMFTMSRDRNKLDRHSN</sequence>
<dbReference type="InterPro" id="IPR050755">
    <property type="entry name" value="TRAFAC_YlqF/YawG_RiboMat"/>
</dbReference>
<keyword evidence="2" id="KW-0547">Nucleotide-binding</keyword>
<name>A0A9I9DC41_CUCME</name>
<evidence type="ECO:0000313" key="7">
    <source>
        <dbReference type="EnsemblPlants" id="MELO3C016474.2.1"/>
    </source>
</evidence>
<dbReference type="PANTHER" id="PTHR11089">
    <property type="entry name" value="GTP-BINDING PROTEIN-RELATED"/>
    <property type="match status" value="1"/>
</dbReference>
<dbReference type="GO" id="GO:0005525">
    <property type="term" value="F:GTP binding"/>
    <property type="evidence" value="ECO:0007669"/>
    <property type="project" value="UniProtKB-KW"/>
</dbReference>
<evidence type="ECO:0000256" key="3">
    <source>
        <dbReference type="ARBA" id="ARBA00023054"/>
    </source>
</evidence>
<dbReference type="Gramene" id="MELO3C016474.2.1">
    <property type="protein sequence ID" value="MELO3C016474.2.1"/>
    <property type="gene ID" value="MELO3C016474.2"/>
</dbReference>
<proteinExistence type="predicted"/>
<keyword evidence="4" id="KW-0342">GTP-binding</keyword>
<dbReference type="EnsemblPlants" id="MELO3C016474.2.1">
    <property type="protein sequence ID" value="MELO3C016474.2.1"/>
    <property type="gene ID" value="MELO3C016474.2"/>
</dbReference>
<feature type="region of interest" description="Disordered" evidence="6">
    <location>
        <begin position="160"/>
        <end position="270"/>
    </location>
</feature>
<evidence type="ECO:0000256" key="4">
    <source>
        <dbReference type="ARBA" id="ARBA00023134"/>
    </source>
</evidence>
<dbReference type="AlphaFoldDB" id="A0A9I9DC41"/>
<dbReference type="GO" id="GO:0005730">
    <property type="term" value="C:nucleolus"/>
    <property type="evidence" value="ECO:0007669"/>
    <property type="project" value="TreeGrafter"/>
</dbReference>
<reference evidence="7" key="1">
    <citation type="submission" date="2023-03" db="UniProtKB">
        <authorList>
            <consortium name="EnsemblPlants"/>
        </authorList>
    </citation>
    <scope>IDENTIFICATION</scope>
</reference>
<feature type="compositionally biased region" description="Basic residues" evidence="6">
    <location>
        <begin position="242"/>
        <end position="255"/>
    </location>
</feature>
<evidence type="ECO:0000256" key="5">
    <source>
        <dbReference type="ARBA" id="ARBA00023242"/>
    </source>
</evidence>
<dbReference type="PANTHER" id="PTHR11089:SF30">
    <property type="entry name" value="GUANINE NUCLEOTIDE-BINDING PROTEIN-LIKE 3 HOMOLOG"/>
    <property type="match status" value="1"/>
</dbReference>
<dbReference type="FunFam" id="1.10.1580.10:FF:000002">
    <property type="entry name" value="Guanine nucleotide-binding protein-like 3 (nucleolar)-like"/>
    <property type="match status" value="1"/>
</dbReference>
<comment type="subcellular location">
    <subcellularLocation>
        <location evidence="1">Nucleus</location>
    </subcellularLocation>
</comment>
<accession>A0A9I9DC41</accession>
<evidence type="ECO:0000256" key="2">
    <source>
        <dbReference type="ARBA" id="ARBA00022741"/>
    </source>
</evidence>
<evidence type="ECO:0000256" key="1">
    <source>
        <dbReference type="ARBA" id="ARBA00004123"/>
    </source>
</evidence>